<sequence length="177" mass="18641">MSEKDQILAGLAALSDDELAAVLRAALADRPAFHAVLAALAGVTDSPGREEREGHEGLAEHETIPCGDGPGDVTSTTYRPVGDPPSSVSDQVGGPHFPNSPGFPASEASGYTTSGVPTFDTVRDKVERRFGTAQGMSELDRQTLAGRSADEQFAAREEAARARLDRIRRSLHGEGTD</sequence>
<proteinExistence type="predicted"/>
<gene>
    <name evidence="2" type="ORF">IU449_25480</name>
</gene>
<dbReference type="EMBL" id="JADLQN010000007">
    <property type="protein sequence ID" value="MBF6357853.1"/>
    <property type="molecule type" value="Genomic_DNA"/>
</dbReference>
<reference evidence="2 3" key="1">
    <citation type="submission" date="2020-10" db="EMBL/GenBank/DDBJ databases">
        <title>Identification of Nocardia species via Next-generation sequencing and recognition of intraspecies genetic diversity.</title>
        <authorList>
            <person name="Li P."/>
            <person name="Li P."/>
            <person name="Lu B."/>
        </authorList>
    </citation>
    <scope>NUCLEOTIDE SEQUENCE [LARGE SCALE GENOMIC DNA]</scope>
    <source>
        <strain evidence="2 3">BJ06-0143</strain>
    </source>
</reference>
<comment type="caution">
    <text evidence="2">The sequence shown here is derived from an EMBL/GenBank/DDBJ whole genome shotgun (WGS) entry which is preliminary data.</text>
</comment>
<evidence type="ECO:0000256" key="1">
    <source>
        <dbReference type="SAM" id="MobiDB-lite"/>
    </source>
</evidence>
<keyword evidence="3" id="KW-1185">Reference proteome</keyword>
<evidence type="ECO:0000313" key="2">
    <source>
        <dbReference type="EMBL" id="MBF6357853.1"/>
    </source>
</evidence>
<feature type="compositionally biased region" description="Basic and acidic residues" evidence="1">
    <location>
        <begin position="47"/>
        <end position="63"/>
    </location>
</feature>
<protein>
    <submittedName>
        <fullName evidence="2">Uncharacterized protein</fullName>
    </submittedName>
</protein>
<organism evidence="2 3">
    <name type="scientific">Nocardia higoensis</name>
    <dbReference type="NCBI Taxonomy" id="228599"/>
    <lineage>
        <taxon>Bacteria</taxon>
        <taxon>Bacillati</taxon>
        <taxon>Actinomycetota</taxon>
        <taxon>Actinomycetes</taxon>
        <taxon>Mycobacteriales</taxon>
        <taxon>Nocardiaceae</taxon>
        <taxon>Nocardia</taxon>
    </lineage>
</organism>
<feature type="region of interest" description="Disordered" evidence="1">
    <location>
        <begin position="45"/>
        <end position="122"/>
    </location>
</feature>
<accession>A0ABS0DMC0</accession>
<name>A0ABS0DMC0_9NOCA</name>
<dbReference type="RefSeq" id="WP_195004699.1">
    <property type="nucleotide sequence ID" value="NZ_JADLQN010000007.1"/>
</dbReference>
<evidence type="ECO:0000313" key="3">
    <source>
        <dbReference type="Proteomes" id="UP000707731"/>
    </source>
</evidence>
<dbReference type="Proteomes" id="UP000707731">
    <property type="component" value="Unassembled WGS sequence"/>
</dbReference>